<name>A0ABU4EZT0_WILMA</name>
<comment type="caution">
    <text evidence="2">The sequence shown here is derived from an EMBL/GenBank/DDBJ whole genome shotgun (WGS) entry which is preliminary data.</text>
</comment>
<feature type="region of interest" description="Disordered" evidence="1">
    <location>
        <begin position="199"/>
        <end position="240"/>
    </location>
</feature>
<organism evidence="2 3">
    <name type="scientific">Williamsia marianensis</name>
    <dbReference type="NCBI Taxonomy" id="85044"/>
    <lineage>
        <taxon>Bacteria</taxon>
        <taxon>Bacillati</taxon>
        <taxon>Actinomycetota</taxon>
        <taxon>Actinomycetes</taxon>
        <taxon>Mycobacteriales</taxon>
        <taxon>Nocardiaceae</taxon>
        <taxon>Williamsia</taxon>
    </lineage>
</organism>
<evidence type="ECO:0000313" key="2">
    <source>
        <dbReference type="EMBL" id="MDV7136753.1"/>
    </source>
</evidence>
<gene>
    <name evidence="2" type="ORF">R4198_23920</name>
</gene>
<reference evidence="2 3" key="1">
    <citation type="submission" date="2023-10" db="EMBL/GenBank/DDBJ databases">
        <title>Development of a sustainable strategy for remediation of hydrocarbon-contaminated territories based on the waste exchange concept.</title>
        <authorList>
            <person name="Krivoruchko A."/>
        </authorList>
    </citation>
    <scope>NUCLEOTIDE SEQUENCE [LARGE SCALE GENOMIC DNA]</scope>
    <source>
        <strain evidence="2 3">IEGM 1236</strain>
    </source>
</reference>
<protein>
    <submittedName>
        <fullName evidence="2">Uncharacterized protein</fullName>
    </submittedName>
</protein>
<evidence type="ECO:0000313" key="3">
    <source>
        <dbReference type="Proteomes" id="UP001185792"/>
    </source>
</evidence>
<keyword evidence="3" id="KW-1185">Reference proteome</keyword>
<dbReference type="EMBL" id="JAWLUM010000005">
    <property type="protein sequence ID" value="MDV7136753.1"/>
    <property type="molecule type" value="Genomic_DNA"/>
</dbReference>
<proteinExistence type="predicted"/>
<evidence type="ECO:0000256" key="1">
    <source>
        <dbReference type="SAM" id="MobiDB-lite"/>
    </source>
</evidence>
<feature type="region of interest" description="Disordered" evidence="1">
    <location>
        <begin position="57"/>
        <end position="78"/>
    </location>
</feature>
<accession>A0ABU4EZT0</accession>
<dbReference type="RefSeq" id="WP_317714728.1">
    <property type="nucleotide sequence ID" value="NZ_JAWLUM010000005.1"/>
</dbReference>
<dbReference type="Proteomes" id="UP001185792">
    <property type="component" value="Unassembled WGS sequence"/>
</dbReference>
<sequence>MSDSIPQLGGGEVLDEVTSAARHALSIARRRSPHLRRSFSGGRVRGQRLQHYAISRTRRVRSTTSDRTGASPDVHRQTDDRLGADLNRAAMLAQWAAAVAAAEAAQEIVADLATEDPSLEAAQIDADHAAIQADAWQERLLEEHGIDVNGLAAEPVTDLPDTDLTPGSLTEAAATATAELTESEIEAVPADASIGDLLEQSGLGEVSSPSPADAVAETSFAPSADLAPAVDLDTGYNPGD</sequence>